<dbReference type="AlphaFoldDB" id="V4AJX4"/>
<comment type="subcellular location">
    <subcellularLocation>
        <location evidence="1">Cell membrane</location>
        <topology evidence="1">Single-pass type I membrane protein</topology>
    </subcellularLocation>
    <subcellularLocation>
        <location evidence="2">Membrane raft</location>
    </subcellularLocation>
</comment>
<dbReference type="GO" id="GO:0006955">
    <property type="term" value="P:immune response"/>
    <property type="evidence" value="ECO:0007669"/>
    <property type="project" value="InterPro"/>
</dbReference>
<evidence type="ECO:0000256" key="3">
    <source>
        <dbReference type="ARBA" id="ARBA00015761"/>
    </source>
</evidence>
<keyword evidence="13" id="KW-0812">Transmembrane</keyword>
<keyword evidence="5" id="KW-0112">Calmodulin-binding</keyword>
<dbReference type="GO" id="GO:0043120">
    <property type="term" value="F:tumor necrosis factor binding"/>
    <property type="evidence" value="ECO:0007669"/>
    <property type="project" value="TreeGrafter"/>
</dbReference>
<dbReference type="OrthoDB" id="8848202at2759"/>
<evidence type="ECO:0000256" key="10">
    <source>
        <dbReference type="ARBA" id="ARBA00032502"/>
    </source>
</evidence>
<feature type="transmembrane region" description="Helical" evidence="13">
    <location>
        <begin position="183"/>
        <end position="205"/>
    </location>
</feature>
<evidence type="ECO:0000256" key="6">
    <source>
        <dbReference type="ARBA" id="ARBA00023139"/>
    </source>
</evidence>
<evidence type="ECO:0000313" key="18">
    <source>
        <dbReference type="Proteomes" id="UP000030746"/>
    </source>
</evidence>
<dbReference type="PROSITE" id="PS50017">
    <property type="entry name" value="DEATH_DOMAIN"/>
    <property type="match status" value="1"/>
</dbReference>
<dbReference type="PANTHER" id="PTHR46861:SF1">
    <property type="entry name" value="TUMOR NECROSIS FACTOR RECEPTOR SUPERFAMILY MEMBER 1A"/>
    <property type="match status" value="1"/>
</dbReference>
<dbReference type="GO" id="GO:0005886">
    <property type="term" value="C:plasma membrane"/>
    <property type="evidence" value="ECO:0007669"/>
    <property type="project" value="UniProtKB-SubCell"/>
</dbReference>
<feature type="domain" description="Death" evidence="15">
    <location>
        <begin position="274"/>
        <end position="310"/>
    </location>
</feature>
<dbReference type="InterPro" id="IPR052493">
    <property type="entry name" value="TNFRSF1A"/>
</dbReference>
<dbReference type="PRINTS" id="PR01680">
    <property type="entry name" value="TNFACTORR6"/>
</dbReference>
<evidence type="ECO:0000313" key="17">
    <source>
        <dbReference type="EMBL" id="ESP04494.1"/>
    </source>
</evidence>
<keyword evidence="13" id="KW-0472">Membrane</keyword>
<protein>
    <recommendedName>
        <fullName evidence="3">Tumor necrosis factor receptor superfamily member 6</fullName>
    </recommendedName>
    <alternativeName>
        <fullName evidence="9">Apo-1 antigen</fullName>
    </alternativeName>
    <alternativeName>
        <fullName evidence="10">Apoptosis-mediating surface antigen FAS</fullName>
    </alternativeName>
    <alternativeName>
        <fullName evidence="8">FASLG receptor</fullName>
    </alternativeName>
</protein>
<evidence type="ECO:0000256" key="9">
    <source>
        <dbReference type="ARBA" id="ARBA00032338"/>
    </source>
</evidence>
<dbReference type="SUPFAM" id="SSF57586">
    <property type="entry name" value="TNF receptor-like"/>
    <property type="match status" value="1"/>
</dbReference>
<dbReference type="GO" id="GO:0005031">
    <property type="term" value="F:tumor necrosis factor receptor activity"/>
    <property type="evidence" value="ECO:0007669"/>
    <property type="project" value="TreeGrafter"/>
</dbReference>
<evidence type="ECO:0000256" key="13">
    <source>
        <dbReference type="SAM" id="Phobius"/>
    </source>
</evidence>
<name>V4AJX4_LOTGI</name>
<evidence type="ECO:0000256" key="1">
    <source>
        <dbReference type="ARBA" id="ARBA00004251"/>
    </source>
</evidence>
<evidence type="ECO:0000256" key="4">
    <source>
        <dbReference type="ARBA" id="ARBA00022475"/>
    </source>
</evidence>
<keyword evidence="4" id="KW-1003">Cell membrane</keyword>
<evidence type="ECO:0000259" key="16">
    <source>
        <dbReference type="PROSITE" id="PS50050"/>
    </source>
</evidence>
<feature type="repeat" description="TNFR-Cys" evidence="11">
    <location>
        <begin position="58"/>
        <end position="99"/>
    </location>
</feature>
<dbReference type="GO" id="GO:0043235">
    <property type="term" value="C:receptor complex"/>
    <property type="evidence" value="ECO:0007669"/>
    <property type="project" value="TreeGrafter"/>
</dbReference>
<dbReference type="PROSITE" id="PS50050">
    <property type="entry name" value="TNFR_NGFR_2"/>
    <property type="match status" value="1"/>
</dbReference>
<keyword evidence="11" id="KW-1015">Disulfide bond</keyword>
<dbReference type="PANTHER" id="PTHR46861">
    <property type="entry name" value="TUMOR NECROSIS FACTOR RECEPTOR SUPERFAMILY MEMBER 1A"/>
    <property type="match status" value="1"/>
</dbReference>
<feature type="domain" description="TNFR-Cys" evidence="16">
    <location>
        <begin position="58"/>
        <end position="99"/>
    </location>
</feature>
<keyword evidence="18" id="KW-1185">Reference proteome</keyword>
<sequence>MTMFLLAFLLPFTFQIFQVEGIEDTFYYHNNIQCIKCKRGQKISNHCTSPGGYSECVPCEEGTYAFRLSSSTSCGKCKDCSHTDQIIKKNCTPERDTECQCPDKKYYDLELCKSCEPPRIKKVRDEKEYCEECDHGTYFNNTVKNCVKCDPCTGDQVTHVCNATHNTCIQLSTTTAGLSGLEMALTVIVIGLVIVIALLVILYCLKEKKKCCFRKNEDILSSKPEWLKRIRKILIKHLDKIDLFVEHLVTQEFNATAKWAQLDNKDIETRFSKFMNLWYEQTKDPSLTQILSALEEIDKNDLIKTIQNNDNLKEQLVNEETERQNVSCDMNNIDEVRFLPRETMKKIPIVFTIFCLKRPEIHRVRASKLPAELEKLANQ</sequence>
<evidence type="ECO:0000256" key="8">
    <source>
        <dbReference type="ARBA" id="ARBA00030181"/>
    </source>
</evidence>
<evidence type="ECO:0000259" key="15">
    <source>
        <dbReference type="PROSITE" id="PS50017"/>
    </source>
</evidence>
<evidence type="ECO:0000256" key="7">
    <source>
        <dbReference type="ARBA" id="ARBA00023288"/>
    </source>
</evidence>
<evidence type="ECO:0000256" key="14">
    <source>
        <dbReference type="SAM" id="SignalP"/>
    </source>
</evidence>
<dbReference type="GO" id="GO:0005516">
    <property type="term" value="F:calmodulin binding"/>
    <property type="evidence" value="ECO:0007669"/>
    <property type="project" value="UniProtKB-KW"/>
</dbReference>
<dbReference type="HOGENOM" id="CLU_730135_0_0_1"/>
<accession>V4AJX4</accession>
<dbReference type="GO" id="GO:0045121">
    <property type="term" value="C:membrane raft"/>
    <property type="evidence" value="ECO:0007669"/>
    <property type="project" value="UniProtKB-SubCell"/>
</dbReference>
<proteinExistence type="predicted"/>
<dbReference type="InterPro" id="IPR000488">
    <property type="entry name" value="Death_dom"/>
</dbReference>
<dbReference type="EMBL" id="KB199728">
    <property type="protein sequence ID" value="ESP04494.1"/>
    <property type="molecule type" value="Genomic_DNA"/>
</dbReference>
<gene>
    <name evidence="17" type="ORF">LOTGIDRAFT_170738</name>
</gene>
<keyword evidence="6" id="KW-0564">Palmitate</keyword>
<dbReference type="GeneID" id="20241522"/>
<dbReference type="CTD" id="20241522"/>
<keyword evidence="14" id="KW-0732">Signal</keyword>
<keyword evidence="12" id="KW-0175">Coiled coil</keyword>
<evidence type="ECO:0000256" key="12">
    <source>
        <dbReference type="SAM" id="Coils"/>
    </source>
</evidence>
<dbReference type="GO" id="GO:0006915">
    <property type="term" value="P:apoptotic process"/>
    <property type="evidence" value="ECO:0007669"/>
    <property type="project" value="InterPro"/>
</dbReference>
<organism evidence="17 18">
    <name type="scientific">Lottia gigantea</name>
    <name type="common">Giant owl limpet</name>
    <dbReference type="NCBI Taxonomy" id="225164"/>
    <lineage>
        <taxon>Eukaryota</taxon>
        <taxon>Metazoa</taxon>
        <taxon>Spiralia</taxon>
        <taxon>Lophotrochozoa</taxon>
        <taxon>Mollusca</taxon>
        <taxon>Gastropoda</taxon>
        <taxon>Patellogastropoda</taxon>
        <taxon>Lottioidea</taxon>
        <taxon>Lottiidae</taxon>
        <taxon>Lottia</taxon>
    </lineage>
</organism>
<feature type="disulfide bond" evidence="11">
    <location>
        <begin position="59"/>
        <end position="74"/>
    </location>
</feature>
<reference evidence="17 18" key="1">
    <citation type="journal article" date="2013" name="Nature">
        <title>Insights into bilaterian evolution from three spiralian genomes.</title>
        <authorList>
            <person name="Simakov O."/>
            <person name="Marletaz F."/>
            <person name="Cho S.J."/>
            <person name="Edsinger-Gonzales E."/>
            <person name="Havlak P."/>
            <person name="Hellsten U."/>
            <person name="Kuo D.H."/>
            <person name="Larsson T."/>
            <person name="Lv J."/>
            <person name="Arendt D."/>
            <person name="Savage R."/>
            <person name="Osoegawa K."/>
            <person name="de Jong P."/>
            <person name="Grimwood J."/>
            <person name="Chapman J.A."/>
            <person name="Shapiro H."/>
            <person name="Aerts A."/>
            <person name="Otillar R.P."/>
            <person name="Terry A.Y."/>
            <person name="Boore J.L."/>
            <person name="Grigoriev I.V."/>
            <person name="Lindberg D.R."/>
            <person name="Seaver E.C."/>
            <person name="Weisblat D.A."/>
            <person name="Putnam N.H."/>
            <person name="Rokhsar D.S."/>
        </authorList>
    </citation>
    <scope>NUCLEOTIDE SEQUENCE [LARGE SCALE GENOMIC DNA]</scope>
</reference>
<dbReference type="OMA" id="RNTKNGR"/>
<feature type="signal peptide" evidence="14">
    <location>
        <begin position="1"/>
        <end position="21"/>
    </location>
</feature>
<feature type="coiled-coil region" evidence="12">
    <location>
        <begin position="302"/>
        <end position="329"/>
    </location>
</feature>
<dbReference type="SMART" id="SM00208">
    <property type="entry name" value="TNFR"/>
    <property type="match status" value="2"/>
</dbReference>
<dbReference type="Proteomes" id="UP000030746">
    <property type="component" value="Unassembled WGS sequence"/>
</dbReference>
<dbReference type="InterPro" id="IPR008063">
    <property type="entry name" value="Fas_rcpt"/>
</dbReference>
<keyword evidence="13" id="KW-1133">Transmembrane helix</keyword>
<comment type="caution">
    <text evidence="11">Lacks conserved residue(s) required for the propagation of feature annotation.</text>
</comment>
<keyword evidence="7" id="KW-0449">Lipoprotein</keyword>
<dbReference type="Gene3D" id="2.10.50.10">
    <property type="entry name" value="Tumor Necrosis Factor Receptor, subunit A, domain 2"/>
    <property type="match status" value="2"/>
</dbReference>
<dbReference type="STRING" id="225164.V4AJX4"/>
<dbReference type="KEGG" id="lgi:LOTGIDRAFT_170738"/>
<evidence type="ECO:0000256" key="5">
    <source>
        <dbReference type="ARBA" id="ARBA00022860"/>
    </source>
</evidence>
<dbReference type="InterPro" id="IPR001368">
    <property type="entry name" value="TNFR/NGFR_Cys_rich_reg"/>
</dbReference>
<dbReference type="Pfam" id="PF00020">
    <property type="entry name" value="TNFR_c6"/>
    <property type="match status" value="1"/>
</dbReference>
<dbReference type="RefSeq" id="XP_009044825.1">
    <property type="nucleotide sequence ID" value="XM_009046577.1"/>
</dbReference>
<feature type="chain" id="PRO_5004717262" description="Tumor necrosis factor receptor superfamily member 6" evidence="14">
    <location>
        <begin position="22"/>
        <end position="379"/>
    </location>
</feature>
<evidence type="ECO:0000256" key="11">
    <source>
        <dbReference type="PROSITE-ProRule" id="PRU00206"/>
    </source>
</evidence>
<evidence type="ECO:0000256" key="2">
    <source>
        <dbReference type="ARBA" id="ARBA00004285"/>
    </source>
</evidence>